<evidence type="ECO:0000256" key="1">
    <source>
        <dbReference type="ARBA" id="ARBA00022737"/>
    </source>
</evidence>
<dbReference type="PANTHER" id="PTHR24134:SF9">
    <property type="entry name" value="ANKYRIN REPEAT AND SOCS BOX PROTEIN 8"/>
    <property type="match status" value="1"/>
</dbReference>
<dbReference type="InterPro" id="IPR036770">
    <property type="entry name" value="Ankyrin_rpt-contain_sf"/>
</dbReference>
<dbReference type="PANTHER" id="PTHR24134">
    <property type="entry name" value="ANKYRIN REPEAT-CONTAINING PROTEIN DDB_G0279043"/>
    <property type="match status" value="1"/>
</dbReference>
<reference evidence="4" key="1">
    <citation type="submission" date="2022-07" db="EMBL/GenBank/DDBJ databases">
        <title>Phylogenomic reconstructions and comparative analyses of Kickxellomycotina fungi.</title>
        <authorList>
            <person name="Reynolds N.K."/>
            <person name="Stajich J.E."/>
            <person name="Barry K."/>
            <person name="Grigoriev I.V."/>
            <person name="Crous P."/>
            <person name="Smith M.E."/>
        </authorList>
    </citation>
    <scope>NUCLEOTIDE SEQUENCE</scope>
    <source>
        <strain evidence="4">NBRC 100468</strain>
    </source>
</reference>
<dbReference type="PROSITE" id="PS50297">
    <property type="entry name" value="ANK_REP_REGION"/>
    <property type="match status" value="1"/>
</dbReference>
<protein>
    <submittedName>
        <fullName evidence="4">Uncharacterized protein</fullName>
    </submittedName>
</protein>
<dbReference type="SUPFAM" id="SSF48403">
    <property type="entry name" value="Ankyrin repeat"/>
    <property type="match status" value="1"/>
</dbReference>
<dbReference type="Gene3D" id="1.25.40.20">
    <property type="entry name" value="Ankyrin repeat-containing domain"/>
    <property type="match status" value="1"/>
</dbReference>
<keyword evidence="5" id="KW-1185">Reference proteome</keyword>
<comment type="caution">
    <text evidence="4">The sequence shown here is derived from an EMBL/GenBank/DDBJ whole genome shotgun (WGS) entry which is preliminary data.</text>
</comment>
<dbReference type="PROSITE" id="PS50088">
    <property type="entry name" value="ANK_REPEAT"/>
    <property type="match status" value="1"/>
</dbReference>
<dbReference type="SMART" id="SM00248">
    <property type="entry name" value="ANK"/>
    <property type="match status" value="2"/>
</dbReference>
<dbReference type="AlphaFoldDB" id="A0A9W8DRE8"/>
<organism evidence="4 5">
    <name type="scientific">Mycoemilia scoparia</name>
    <dbReference type="NCBI Taxonomy" id="417184"/>
    <lineage>
        <taxon>Eukaryota</taxon>
        <taxon>Fungi</taxon>
        <taxon>Fungi incertae sedis</taxon>
        <taxon>Zoopagomycota</taxon>
        <taxon>Kickxellomycotina</taxon>
        <taxon>Kickxellomycetes</taxon>
        <taxon>Kickxellales</taxon>
        <taxon>Kickxellaceae</taxon>
        <taxon>Mycoemilia</taxon>
    </lineage>
</organism>
<proteinExistence type="predicted"/>
<name>A0A9W8DRE8_9FUNG</name>
<evidence type="ECO:0000256" key="2">
    <source>
        <dbReference type="ARBA" id="ARBA00023043"/>
    </source>
</evidence>
<sequence length="205" mass="22665">MLKVQTTPKLLVMTFSQATITLHQTSQTPPPPQCSKKQFLCLLLSLDESIISWSRTGQANEIKEILTNPKTKESFNINHADGVGNTAIHYAVQMGNIDCLRLLAPVKGLSINRRNNIDGDTPLHKAVKYEADPLLALEMTKVLIKYGGDTRIENNYQQLPIHIAPKTNPELRKYILLATATLNTPKSLLVSNESSDEEDGGSDSE</sequence>
<dbReference type="Pfam" id="PF12796">
    <property type="entry name" value="Ank_2"/>
    <property type="match status" value="1"/>
</dbReference>
<evidence type="ECO:0000313" key="5">
    <source>
        <dbReference type="Proteomes" id="UP001150538"/>
    </source>
</evidence>
<accession>A0A9W8DRE8</accession>
<keyword evidence="1" id="KW-0677">Repeat</keyword>
<dbReference type="Proteomes" id="UP001150538">
    <property type="component" value="Unassembled WGS sequence"/>
</dbReference>
<dbReference type="InterPro" id="IPR002110">
    <property type="entry name" value="Ankyrin_rpt"/>
</dbReference>
<dbReference type="OrthoDB" id="9995210at2759"/>
<keyword evidence="2 3" id="KW-0040">ANK repeat</keyword>
<evidence type="ECO:0000313" key="4">
    <source>
        <dbReference type="EMBL" id="KAJ1915253.1"/>
    </source>
</evidence>
<gene>
    <name evidence="4" type="ORF">H4219_004417</name>
</gene>
<evidence type="ECO:0000256" key="3">
    <source>
        <dbReference type="PROSITE-ProRule" id="PRU00023"/>
    </source>
</evidence>
<feature type="repeat" description="ANK" evidence="3">
    <location>
        <begin position="118"/>
        <end position="155"/>
    </location>
</feature>
<dbReference type="EMBL" id="JANBPU010000155">
    <property type="protein sequence ID" value="KAJ1915253.1"/>
    <property type="molecule type" value="Genomic_DNA"/>
</dbReference>